<dbReference type="AlphaFoldDB" id="A0A0C2FRX3"/>
<proteinExistence type="predicted"/>
<dbReference type="EMBL" id="KN753599">
    <property type="protein sequence ID" value="KIH49404.1"/>
    <property type="molecule type" value="Genomic_DNA"/>
</dbReference>
<dbReference type="Proteomes" id="UP000054047">
    <property type="component" value="Unassembled WGS sequence"/>
</dbReference>
<evidence type="ECO:0000313" key="1">
    <source>
        <dbReference type="EMBL" id="KIH49404.1"/>
    </source>
</evidence>
<sequence length="83" mass="9740">MYTGTTNINEEEDILRNKINLRGFAKTTWVCQTGAQGQAYDLSNPQILALHKLYRNERIHPRQRGFELLKNPHLNKVTQYQLK</sequence>
<protein>
    <submittedName>
        <fullName evidence="1">Uncharacterized protein</fullName>
    </submittedName>
</protein>
<accession>A0A0C2FRX3</accession>
<organism evidence="1 2">
    <name type="scientific">Ancylostoma duodenale</name>
    <dbReference type="NCBI Taxonomy" id="51022"/>
    <lineage>
        <taxon>Eukaryota</taxon>
        <taxon>Metazoa</taxon>
        <taxon>Ecdysozoa</taxon>
        <taxon>Nematoda</taxon>
        <taxon>Chromadorea</taxon>
        <taxon>Rhabditida</taxon>
        <taxon>Rhabditina</taxon>
        <taxon>Rhabditomorpha</taxon>
        <taxon>Strongyloidea</taxon>
        <taxon>Ancylostomatidae</taxon>
        <taxon>Ancylostomatinae</taxon>
        <taxon>Ancylostoma</taxon>
    </lineage>
</organism>
<dbReference type="Gene3D" id="6.20.310.10">
    <property type="match status" value="1"/>
</dbReference>
<name>A0A0C2FRX3_9BILA</name>
<evidence type="ECO:0000313" key="2">
    <source>
        <dbReference type="Proteomes" id="UP000054047"/>
    </source>
</evidence>
<dbReference type="OrthoDB" id="5365701at2759"/>
<gene>
    <name evidence="1" type="ORF">ANCDUO_20521</name>
</gene>
<reference evidence="1 2" key="1">
    <citation type="submission" date="2013-12" db="EMBL/GenBank/DDBJ databases">
        <title>Draft genome of the parsitic nematode Ancylostoma duodenale.</title>
        <authorList>
            <person name="Mitreva M."/>
        </authorList>
    </citation>
    <scope>NUCLEOTIDE SEQUENCE [LARGE SCALE GENOMIC DNA]</scope>
    <source>
        <strain evidence="1 2">Zhejiang</strain>
    </source>
</reference>
<keyword evidence="2" id="KW-1185">Reference proteome</keyword>